<dbReference type="InterPro" id="IPR012674">
    <property type="entry name" value="Calycin"/>
</dbReference>
<dbReference type="AlphaFoldDB" id="A0AAV7Q1T1"/>
<evidence type="ECO:0000256" key="1">
    <source>
        <dbReference type="ARBA" id="ARBA00004613"/>
    </source>
</evidence>
<evidence type="ECO:0000256" key="3">
    <source>
        <dbReference type="ARBA" id="ARBA00022729"/>
    </source>
</evidence>
<dbReference type="PANTHER" id="PTHR11967:SF2">
    <property type="entry name" value="ALPHA-1-ACID GLYCOPROTEIN 1"/>
    <property type="match status" value="1"/>
</dbReference>
<comment type="caution">
    <text evidence="6">The sequence shown here is derived from an EMBL/GenBank/DDBJ whole genome shotgun (WGS) entry which is preliminary data.</text>
</comment>
<proteinExistence type="predicted"/>
<keyword evidence="3 5" id="KW-0732">Signal</keyword>
<evidence type="ECO:0000256" key="5">
    <source>
        <dbReference type="SAM" id="SignalP"/>
    </source>
</evidence>
<sequence>MLLFCATLFLAAFAPFVHLHPHCPKEKVHLLPLKLSEIQGRWHLISSAYQKEDRQKEDKQAVFSWMEIATVNDTTEMKHAVGLHGGLVILTNSNLTILEEDGCVTIKDHVHHMSSQLHKMSDDCIMWTVNNLTDTLHNIGDYMLCRSHIGNNADRKAFKTHAQCKNLDFMVERRSNFNYATDCESATHTMDPLDPKIEGRWHMVARASFYPTVMFEGRNPWLEFSVEGEKLKIQEGRMNFSFAETQVEVKGPNIALGKEKALHMRFYQNCEECLLLRTENDLKVVALHLMTRSGSYTDSQMETFLTSSRCLTLPALYKYDDVDLHKEEELYCKDDQHIEDPSAIAGKWLLVGKATADPDIIENEDDHWINLSWDGEKLKIEEGSRTHNRSVREVEVAGHKNVHNEANGYATFIPTCMDCLLMKIENTKKKVELLFLTRFANLTNSDIKTFAVNARCLHLPNVHIYEHTKPYVLDEPKCDTMLHILDVFVPDKVSGKWHLVGKAHSDSNRMEEEEDPWLEFSCDGQNLTIHEGRGKNSWPVKEVEVNGPRILIGKENSAHVTFHPTCEDCLLMKTQTSTVVILNMFTRSGKLTDSEIKKFKHNAHCVNLSNVLVYKSATPHKEKGHQNP</sequence>
<feature type="chain" id="PRO_5043989570" evidence="5">
    <location>
        <begin position="20"/>
        <end position="628"/>
    </location>
</feature>
<reference evidence="6" key="1">
    <citation type="journal article" date="2022" name="bioRxiv">
        <title>Sequencing and chromosome-scale assembly of the giantPleurodeles waltlgenome.</title>
        <authorList>
            <person name="Brown T."/>
            <person name="Elewa A."/>
            <person name="Iarovenko S."/>
            <person name="Subramanian E."/>
            <person name="Araus A.J."/>
            <person name="Petzold A."/>
            <person name="Susuki M."/>
            <person name="Suzuki K.-i.T."/>
            <person name="Hayashi T."/>
            <person name="Toyoda A."/>
            <person name="Oliveira C."/>
            <person name="Osipova E."/>
            <person name="Leigh N.D."/>
            <person name="Simon A."/>
            <person name="Yun M.H."/>
        </authorList>
    </citation>
    <scope>NUCLEOTIDE SEQUENCE</scope>
    <source>
        <strain evidence="6">20211129_DDA</strain>
        <tissue evidence="6">Liver</tissue>
    </source>
</reference>
<dbReference type="GO" id="GO:0005576">
    <property type="term" value="C:extracellular region"/>
    <property type="evidence" value="ECO:0007669"/>
    <property type="project" value="UniProtKB-SubCell"/>
</dbReference>
<evidence type="ECO:0000313" key="7">
    <source>
        <dbReference type="Proteomes" id="UP001066276"/>
    </source>
</evidence>
<dbReference type="SUPFAM" id="SSF50814">
    <property type="entry name" value="Lipocalins"/>
    <property type="match status" value="1"/>
</dbReference>
<evidence type="ECO:0000313" key="6">
    <source>
        <dbReference type="EMBL" id="KAJ1134526.1"/>
    </source>
</evidence>
<dbReference type="PROSITE" id="PS00213">
    <property type="entry name" value="LIPOCALIN"/>
    <property type="match status" value="1"/>
</dbReference>
<accession>A0AAV7Q1T1</accession>
<comment type="subcellular location">
    <subcellularLocation>
        <location evidence="1">Secreted</location>
    </subcellularLocation>
</comment>
<evidence type="ECO:0000256" key="4">
    <source>
        <dbReference type="ARBA" id="ARBA00023180"/>
    </source>
</evidence>
<keyword evidence="4" id="KW-0325">Glycoprotein</keyword>
<dbReference type="Proteomes" id="UP001066276">
    <property type="component" value="Chromosome 6"/>
</dbReference>
<name>A0AAV7Q1T1_PLEWA</name>
<organism evidence="6 7">
    <name type="scientific">Pleurodeles waltl</name>
    <name type="common">Iberian ribbed newt</name>
    <dbReference type="NCBI Taxonomy" id="8319"/>
    <lineage>
        <taxon>Eukaryota</taxon>
        <taxon>Metazoa</taxon>
        <taxon>Chordata</taxon>
        <taxon>Craniata</taxon>
        <taxon>Vertebrata</taxon>
        <taxon>Euteleostomi</taxon>
        <taxon>Amphibia</taxon>
        <taxon>Batrachia</taxon>
        <taxon>Caudata</taxon>
        <taxon>Salamandroidea</taxon>
        <taxon>Salamandridae</taxon>
        <taxon>Pleurodelinae</taxon>
        <taxon>Pleurodeles</taxon>
    </lineage>
</organism>
<gene>
    <name evidence="6" type="ORF">NDU88_000977</name>
</gene>
<dbReference type="EMBL" id="JANPWB010000010">
    <property type="protein sequence ID" value="KAJ1134526.1"/>
    <property type="molecule type" value="Genomic_DNA"/>
</dbReference>
<keyword evidence="2" id="KW-0964">Secreted</keyword>
<dbReference type="Gene3D" id="2.40.128.20">
    <property type="match status" value="4"/>
</dbReference>
<dbReference type="PANTHER" id="PTHR11967">
    <property type="entry name" value="ALPHA-1-ACID GLYCOPROTEIN"/>
    <property type="match status" value="1"/>
</dbReference>
<protein>
    <submittedName>
        <fullName evidence="6">Uncharacterized protein</fullName>
    </submittedName>
</protein>
<evidence type="ECO:0000256" key="2">
    <source>
        <dbReference type="ARBA" id="ARBA00022525"/>
    </source>
</evidence>
<keyword evidence="7" id="KW-1185">Reference proteome</keyword>
<dbReference type="InterPro" id="IPR022272">
    <property type="entry name" value="Lipocalin_CS"/>
</dbReference>
<feature type="signal peptide" evidence="5">
    <location>
        <begin position="1"/>
        <end position="19"/>
    </location>
</feature>